<feature type="region of interest" description="Disordered" evidence="5">
    <location>
        <begin position="47"/>
        <end position="207"/>
    </location>
</feature>
<evidence type="ECO:0008006" key="9">
    <source>
        <dbReference type="Google" id="ProtNLM"/>
    </source>
</evidence>
<keyword evidence="3 6" id="KW-1133">Transmembrane helix</keyword>
<dbReference type="EMBL" id="KV878240">
    <property type="protein sequence ID" value="OJZ87064.1"/>
    <property type="molecule type" value="Genomic_DNA"/>
</dbReference>
<evidence type="ECO:0000256" key="3">
    <source>
        <dbReference type="ARBA" id="ARBA00022989"/>
    </source>
</evidence>
<organism evidence="7 8">
    <name type="scientific">Aspergillus luchuensis (strain CBS 106.47)</name>
    <dbReference type="NCBI Taxonomy" id="1137211"/>
    <lineage>
        <taxon>Eukaryota</taxon>
        <taxon>Fungi</taxon>
        <taxon>Dikarya</taxon>
        <taxon>Ascomycota</taxon>
        <taxon>Pezizomycotina</taxon>
        <taxon>Eurotiomycetes</taxon>
        <taxon>Eurotiomycetidae</taxon>
        <taxon>Eurotiales</taxon>
        <taxon>Aspergillaceae</taxon>
        <taxon>Aspergillus</taxon>
        <taxon>Aspergillus subgen. Circumdati</taxon>
    </lineage>
</organism>
<name>A0A1M3TK63_ASPLC</name>
<comment type="subcellular location">
    <subcellularLocation>
        <location evidence="1">Membrane</location>
        <topology evidence="1">Single-pass membrane protein</topology>
    </subcellularLocation>
</comment>
<feature type="region of interest" description="Disordered" evidence="5">
    <location>
        <begin position="362"/>
        <end position="404"/>
    </location>
</feature>
<reference evidence="8" key="1">
    <citation type="journal article" date="2017" name="Genome Biol.">
        <title>Comparative genomics reveals high biological diversity and specific adaptations in the industrially and medically important fungal genus Aspergillus.</title>
        <authorList>
            <person name="de Vries R.P."/>
            <person name="Riley R."/>
            <person name="Wiebenga A."/>
            <person name="Aguilar-Osorio G."/>
            <person name="Amillis S."/>
            <person name="Uchima C.A."/>
            <person name="Anderluh G."/>
            <person name="Asadollahi M."/>
            <person name="Askin M."/>
            <person name="Barry K."/>
            <person name="Battaglia E."/>
            <person name="Bayram O."/>
            <person name="Benocci T."/>
            <person name="Braus-Stromeyer S.A."/>
            <person name="Caldana C."/>
            <person name="Canovas D."/>
            <person name="Cerqueira G.C."/>
            <person name="Chen F."/>
            <person name="Chen W."/>
            <person name="Choi C."/>
            <person name="Clum A."/>
            <person name="Dos Santos R.A."/>
            <person name="Damasio A.R."/>
            <person name="Diallinas G."/>
            <person name="Emri T."/>
            <person name="Fekete E."/>
            <person name="Flipphi M."/>
            <person name="Freyberg S."/>
            <person name="Gallo A."/>
            <person name="Gournas C."/>
            <person name="Habgood R."/>
            <person name="Hainaut M."/>
            <person name="Harispe M.L."/>
            <person name="Henrissat B."/>
            <person name="Hilden K.S."/>
            <person name="Hope R."/>
            <person name="Hossain A."/>
            <person name="Karabika E."/>
            <person name="Karaffa L."/>
            <person name="Karanyi Z."/>
            <person name="Krasevec N."/>
            <person name="Kuo A."/>
            <person name="Kusch H."/>
            <person name="LaButti K."/>
            <person name="Lagendijk E.L."/>
            <person name="Lapidus A."/>
            <person name="Levasseur A."/>
            <person name="Lindquist E."/>
            <person name="Lipzen A."/>
            <person name="Logrieco A.F."/>
            <person name="MacCabe A."/>
            <person name="Maekelae M.R."/>
            <person name="Malavazi I."/>
            <person name="Melin P."/>
            <person name="Meyer V."/>
            <person name="Mielnichuk N."/>
            <person name="Miskei M."/>
            <person name="Molnar A.P."/>
            <person name="Mule G."/>
            <person name="Ngan C.Y."/>
            <person name="Orejas M."/>
            <person name="Orosz E."/>
            <person name="Ouedraogo J.P."/>
            <person name="Overkamp K.M."/>
            <person name="Park H.-S."/>
            <person name="Perrone G."/>
            <person name="Piumi F."/>
            <person name="Punt P.J."/>
            <person name="Ram A.F."/>
            <person name="Ramon A."/>
            <person name="Rauscher S."/>
            <person name="Record E."/>
            <person name="Riano-Pachon D.M."/>
            <person name="Robert V."/>
            <person name="Roehrig J."/>
            <person name="Ruller R."/>
            <person name="Salamov A."/>
            <person name="Salih N.S."/>
            <person name="Samson R.A."/>
            <person name="Sandor E."/>
            <person name="Sanguinetti M."/>
            <person name="Schuetze T."/>
            <person name="Sepcic K."/>
            <person name="Shelest E."/>
            <person name="Sherlock G."/>
            <person name="Sophianopoulou V."/>
            <person name="Squina F.M."/>
            <person name="Sun H."/>
            <person name="Susca A."/>
            <person name="Todd R.B."/>
            <person name="Tsang A."/>
            <person name="Unkles S.E."/>
            <person name="van de Wiele N."/>
            <person name="van Rossen-Uffink D."/>
            <person name="Oliveira J.V."/>
            <person name="Vesth T.C."/>
            <person name="Visser J."/>
            <person name="Yu J.-H."/>
            <person name="Zhou M."/>
            <person name="Andersen M.R."/>
            <person name="Archer D.B."/>
            <person name="Baker S.E."/>
            <person name="Benoit I."/>
            <person name="Brakhage A.A."/>
            <person name="Braus G.H."/>
            <person name="Fischer R."/>
            <person name="Frisvad J.C."/>
            <person name="Goldman G.H."/>
            <person name="Houbraken J."/>
            <person name="Oakley B."/>
            <person name="Pocsi I."/>
            <person name="Scazzocchio C."/>
            <person name="Seiboth B."/>
            <person name="vanKuyk P.A."/>
            <person name="Wortman J."/>
            <person name="Dyer P.S."/>
            <person name="Grigoriev I.V."/>
        </authorList>
    </citation>
    <scope>NUCLEOTIDE SEQUENCE [LARGE SCALE GENOMIC DNA]</scope>
    <source>
        <strain evidence="8">CBS 106.47</strain>
    </source>
</reference>
<gene>
    <name evidence="7" type="ORF">ASPFODRAFT_80142</name>
</gene>
<dbReference type="GO" id="GO:0071944">
    <property type="term" value="C:cell periphery"/>
    <property type="evidence" value="ECO:0007669"/>
    <property type="project" value="UniProtKB-ARBA"/>
</dbReference>
<feature type="compositionally biased region" description="Gly residues" evidence="5">
    <location>
        <begin position="198"/>
        <end position="207"/>
    </location>
</feature>
<dbReference type="VEuPathDB" id="FungiDB:ASPFODRAFT_80142"/>
<feature type="compositionally biased region" description="Polar residues" evidence="5">
    <location>
        <begin position="327"/>
        <end position="337"/>
    </location>
</feature>
<evidence type="ECO:0000256" key="6">
    <source>
        <dbReference type="SAM" id="Phobius"/>
    </source>
</evidence>
<proteinExistence type="predicted"/>
<evidence type="ECO:0000256" key="5">
    <source>
        <dbReference type="SAM" id="MobiDB-lite"/>
    </source>
</evidence>
<dbReference type="InterPro" id="IPR051694">
    <property type="entry name" value="Immunoregulatory_rcpt-like"/>
</dbReference>
<dbReference type="AlphaFoldDB" id="A0A1M3TK63"/>
<accession>A0A1M3TK63</accession>
<protein>
    <recommendedName>
        <fullName evidence="9">Mid2 domain-containing protein</fullName>
    </recommendedName>
</protein>
<sequence>MSSGMSPFLFSAIHHELCACDILNLLTGAAAAAAGAAAATSANAAGAATTTPTETQAETTSQSTTEATPTSEATTSQETSAEPTTSVSTPSTTSTSSTSESTSSATTTSIPSTSSTSTSSTSTTEAPSTTTSATSHTTATPVVTEVVTTTPSNGSTGGVETLTITSTDTTLPTGTAGTVGNGVTATGSGSAAAASSTGGSGGGSSGLSAGGTIAVAVVVPVASVAIIILAALYFWRKWKSKKAAEEERRKEVEEYGFNPNNDPSLPPIMGGGAFEPKDDNTSSGYRGWGTTSAGRKASTNLSSSAGVGLAMSEAGSAPGYHHAATPSDGTIQYSEGQGTLGETEPIGVLGAAPAAAANSRNVDIHRGPSNASSAYSAANHSEASEESHMSATHPSGGFYDDNPYYNDMQPQYGAYGDGPYGGAPPVIRDVQARRNTRIENPAVFPRQGNAGIAQNF</sequence>
<keyword evidence="2 6" id="KW-0812">Transmembrane</keyword>
<feature type="region of interest" description="Disordered" evidence="5">
    <location>
        <begin position="316"/>
        <end position="344"/>
    </location>
</feature>
<keyword evidence="4 6" id="KW-0472">Membrane</keyword>
<dbReference type="PANTHER" id="PTHR15549">
    <property type="entry name" value="PAIRED IMMUNOGLOBULIN-LIKE TYPE 2 RECEPTOR"/>
    <property type="match status" value="1"/>
</dbReference>
<dbReference type="PANTHER" id="PTHR15549:SF30">
    <property type="entry name" value="MID2 DOMAIN-CONTAINING PROTEIN"/>
    <property type="match status" value="1"/>
</dbReference>
<feature type="compositionally biased region" description="Low complexity" evidence="5">
    <location>
        <begin position="369"/>
        <end position="381"/>
    </location>
</feature>
<dbReference type="GO" id="GO:0016020">
    <property type="term" value="C:membrane"/>
    <property type="evidence" value="ECO:0007669"/>
    <property type="project" value="UniProtKB-SubCell"/>
</dbReference>
<evidence type="ECO:0000313" key="7">
    <source>
        <dbReference type="EMBL" id="OJZ87064.1"/>
    </source>
</evidence>
<dbReference type="OrthoDB" id="5411678at2759"/>
<feature type="transmembrane region" description="Helical" evidence="6">
    <location>
        <begin position="213"/>
        <end position="235"/>
    </location>
</feature>
<evidence type="ECO:0000313" key="8">
    <source>
        <dbReference type="Proteomes" id="UP000184063"/>
    </source>
</evidence>
<evidence type="ECO:0000256" key="1">
    <source>
        <dbReference type="ARBA" id="ARBA00004167"/>
    </source>
</evidence>
<feature type="compositionally biased region" description="Low complexity" evidence="5">
    <location>
        <begin position="161"/>
        <end position="197"/>
    </location>
</feature>
<evidence type="ECO:0000256" key="4">
    <source>
        <dbReference type="ARBA" id="ARBA00023136"/>
    </source>
</evidence>
<feature type="compositionally biased region" description="Low complexity" evidence="5">
    <location>
        <begin position="47"/>
        <end position="150"/>
    </location>
</feature>
<evidence type="ECO:0000256" key="2">
    <source>
        <dbReference type="ARBA" id="ARBA00022692"/>
    </source>
</evidence>
<dbReference type="Proteomes" id="UP000184063">
    <property type="component" value="Unassembled WGS sequence"/>
</dbReference>